<dbReference type="STRING" id="568899.SAMN05192534_1497"/>
<sequence length="65" mass="7915">MKQEDFLQYLDTRIQEIKYTETDHREHSLVLLGSRLAYQEIKQYIENQTKTSPDTFRLYSGMRKE</sequence>
<gene>
    <name evidence="1" type="ORF">SAMN05192534_1497</name>
</gene>
<protein>
    <submittedName>
        <fullName evidence="1">Uncharacterized protein</fullName>
    </submittedName>
</protein>
<dbReference type="EMBL" id="FNDK01000049">
    <property type="protein sequence ID" value="SDI42783.1"/>
    <property type="molecule type" value="Genomic_DNA"/>
</dbReference>
<dbReference type="RefSeq" id="WP_091277049.1">
    <property type="nucleotide sequence ID" value="NZ_FNDK01000049.1"/>
</dbReference>
<evidence type="ECO:0000313" key="1">
    <source>
        <dbReference type="EMBL" id="SDI42783.1"/>
    </source>
</evidence>
<proteinExistence type="predicted"/>
<accession>A0A1G8KH56</accession>
<organism evidence="1 2">
    <name type="scientific">Alteribacillus persepolensis</name>
    <dbReference type="NCBI Taxonomy" id="568899"/>
    <lineage>
        <taxon>Bacteria</taxon>
        <taxon>Bacillati</taxon>
        <taxon>Bacillota</taxon>
        <taxon>Bacilli</taxon>
        <taxon>Bacillales</taxon>
        <taxon>Bacillaceae</taxon>
        <taxon>Alteribacillus</taxon>
    </lineage>
</organism>
<keyword evidence="2" id="KW-1185">Reference proteome</keyword>
<evidence type="ECO:0000313" key="2">
    <source>
        <dbReference type="Proteomes" id="UP000199163"/>
    </source>
</evidence>
<reference evidence="1 2" key="1">
    <citation type="submission" date="2016-10" db="EMBL/GenBank/DDBJ databases">
        <authorList>
            <person name="de Groot N.N."/>
        </authorList>
    </citation>
    <scope>NUCLEOTIDE SEQUENCE [LARGE SCALE GENOMIC DNA]</scope>
    <source>
        <strain evidence="1 2">DSM 21632</strain>
    </source>
</reference>
<dbReference type="AlphaFoldDB" id="A0A1G8KH56"/>
<dbReference type="Proteomes" id="UP000199163">
    <property type="component" value="Unassembled WGS sequence"/>
</dbReference>
<name>A0A1G8KH56_9BACI</name>